<keyword evidence="4" id="KW-1185">Reference proteome</keyword>
<dbReference type="RefSeq" id="XP_007938747.1">
    <property type="nucleotide sequence ID" value="XM_007940556.1"/>
</dbReference>
<proteinExistence type="predicted"/>
<dbReference type="CDD" id="cd23555">
    <property type="entry name" value="TFP_LU_ECD_GML"/>
    <property type="match status" value="1"/>
</dbReference>
<reference evidence="5" key="1">
    <citation type="submission" date="2025-08" db="UniProtKB">
        <authorList>
            <consortium name="RefSeq"/>
        </authorList>
    </citation>
    <scope>IDENTIFICATION</scope>
</reference>
<evidence type="ECO:0000313" key="5">
    <source>
        <dbReference type="RefSeq" id="XP_007938747.1"/>
    </source>
</evidence>
<feature type="compositionally biased region" description="Polar residues" evidence="1">
    <location>
        <begin position="55"/>
        <end position="75"/>
    </location>
</feature>
<evidence type="ECO:0000313" key="4">
    <source>
        <dbReference type="Proteomes" id="UP000694850"/>
    </source>
</evidence>
<protein>
    <submittedName>
        <fullName evidence="5">Glycosyl-phosphatidylinositol-anchored molecule-like protein</fullName>
    </submittedName>
</protein>
<dbReference type="PANTHER" id="PTHR15049">
    <property type="entry name" value="GLYCOSYL-PHOSPHATIDYLINOSITOL-ANCHORED MOLECULE-LIKE PROTEIN-RELATED"/>
    <property type="match status" value="1"/>
</dbReference>
<dbReference type="InterPro" id="IPR016054">
    <property type="entry name" value="LY6_UPA_recep-like"/>
</dbReference>
<evidence type="ECO:0000259" key="3">
    <source>
        <dbReference type="SMART" id="SM00134"/>
    </source>
</evidence>
<dbReference type="SMART" id="SM00134">
    <property type="entry name" value="LU"/>
    <property type="match status" value="1"/>
</dbReference>
<dbReference type="InterPro" id="IPR052874">
    <property type="entry name" value="Sperm-ZP_regulatory"/>
</dbReference>
<feature type="chain" id="PRO_5034129747" evidence="2">
    <location>
        <begin position="18"/>
        <end position="231"/>
    </location>
</feature>
<dbReference type="Gene3D" id="2.10.60.10">
    <property type="entry name" value="CD59"/>
    <property type="match status" value="1"/>
</dbReference>
<sequence>MMLSLILLLAVGLPLEATNLTQPLSETDPTRPLAETNPTRPLAETDLTRPLAETEPTQPLTETGLTRPLTETSPTRPLVETDPIQPLAETNLTDSPRWTFNLICYNCAMLNTFSCTNMLTCEYDIRRCMTISIRLNARELLVYKNCTFNCTFVYPAEVPPETPRRITRSTNFYYVRCCSGMRCNEGGPTNTERDMLPIQPVEEELPEGAARLGEPALPLSLASLLLSSTLT</sequence>
<feature type="signal peptide" evidence="2">
    <location>
        <begin position="1"/>
        <end position="17"/>
    </location>
</feature>
<feature type="domain" description="UPAR/Ly6" evidence="3">
    <location>
        <begin position="102"/>
        <end position="196"/>
    </location>
</feature>
<organism evidence="4 5">
    <name type="scientific">Orycteropus afer afer</name>
    <dbReference type="NCBI Taxonomy" id="1230840"/>
    <lineage>
        <taxon>Eukaryota</taxon>
        <taxon>Metazoa</taxon>
        <taxon>Chordata</taxon>
        <taxon>Craniata</taxon>
        <taxon>Vertebrata</taxon>
        <taxon>Euteleostomi</taxon>
        <taxon>Mammalia</taxon>
        <taxon>Eutheria</taxon>
        <taxon>Afrotheria</taxon>
        <taxon>Tubulidentata</taxon>
        <taxon>Orycteropodidae</taxon>
        <taxon>Orycteropus</taxon>
    </lineage>
</organism>
<feature type="region of interest" description="Disordered" evidence="1">
    <location>
        <begin position="22"/>
        <end position="87"/>
    </location>
</feature>
<dbReference type="InterPro" id="IPR045860">
    <property type="entry name" value="Snake_toxin-like_sf"/>
</dbReference>
<evidence type="ECO:0000256" key="2">
    <source>
        <dbReference type="SAM" id="SignalP"/>
    </source>
</evidence>
<dbReference type="OrthoDB" id="9837583at2759"/>
<dbReference type="SUPFAM" id="SSF57302">
    <property type="entry name" value="Snake toxin-like"/>
    <property type="match status" value="1"/>
</dbReference>
<dbReference type="GeneID" id="103196767"/>
<dbReference type="Proteomes" id="UP000694850">
    <property type="component" value="Unplaced"/>
</dbReference>
<dbReference type="AlphaFoldDB" id="A0A8B6ZUC9"/>
<accession>A0A8B6ZUC9</accession>
<evidence type="ECO:0000256" key="1">
    <source>
        <dbReference type="SAM" id="MobiDB-lite"/>
    </source>
</evidence>
<dbReference type="PANTHER" id="PTHR15049:SF2">
    <property type="entry name" value="GLYCOSYL-PHOSPHATIDYLINOSITOL-ANCHORED MOLECULE-LIKE PROTEIN"/>
    <property type="match status" value="1"/>
</dbReference>
<keyword evidence="2" id="KW-0732">Signal</keyword>
<name>A0A8B6ZUC9_ORYAF</name>
<gene>
    <name evidence="5" type="primary">LOC103196767</name>
</gene>